<evidence type="ECO:0000256" key="6">
    <source>
        <dbReference type="ARBA" id="ARBA00022552"/>
    </source>
</evidence>
<dbReference type="Gene3D" id="2.40.240.20">
    <property type="entry name" value="Hypothetical PUA domain-like, domain 1"/>
    <property type="match status" value="1"/>
</dbReference>
<evidence type="ECO:0000313" key="16">
    <source>
        <dbReference type="Proteomes" id="UP001424459"/>
    </source>
</evidence>
<evidence type="ECO:0000256" key="2">
    <source>
        <dbReference type="ARBA" id="ARBA00005528"/>
    </source>
</evidence>
<dbReference type="Proteomes" id="UP001424459">
    <property type="component" value="Unassembled WGS sequence"/>
</dbReference>
<evidence type="ECO:0000313" key="15">
    <source>
        <dbReference type="EMBL" id="GAA4034446.1"/>
    </source>
</evidence>
<comment type="subcellular location">
    <subcellularLocation>
        <location evidence="1 12">Cytoplasm</location>
    </subcellularLocation>
</comment>
<dbReference type="InterPro" id="IPR029028">
    <property type="entry name" value="Alpha/beta_knot_MTases"/>
</dbReference>
<feature type="domain" description="Ribosomal RNA small subunit methyltransferase E PUA-like" evidence="14">
    <location>
        <begin position="43"/>
        <end position="87"/>
    </location>
</feature>
<reference evidence="16" key="1">
    <citation type="journal article" date="2019" name="Int. J. Syst. Evol. Microbiol.">
        <title>The Global Catalogue of Microorganisms (GCM) 10K type strain sequencing project: providing services to taxonomists for standard genome sequencing and annotation.</title>
        <authorList>
            <consortium name="The Broad Institute Genomics Platform"/>
            <consortium name="The Broad Institute Genome Sequencing Center for Infectious Disease"/>
            <person name="Wu L."/>
            <person name="Ma J."/>
        </authorList>
    </citation>
    <scope>NUCLEOTIDE SEQUENCE [LARGE SCALE GENOMIC DNA]</scope>
    <source>
        <strain evidence="16">JCM 17564</strain>
    </source>
</reference>
<dbReference type="Pfam" id="PF20260">
    <property type="entry name" value="PUA_4"/>
    <property type="match status" value="1"/>
</dbReference>
<evidence type="ECO:0000256" key="7">
    <source>
        <dbReference type="ARBA" id="ARBA00022603"/>
    </source>
</evidence>
<dbReference type="PANTHER" id="PTHR30027">
    <property type="entry name" value="RIBOSOMAL RNA SMALL SUBUNIT METHYLTRANSFERASE E"/>
    <property type="match status" value="1"/>
</dbReference>
<dbReference type="CDD" id="cd18084">
    <property type="entry name" value="RsmE-like"/>
    <property type="match status" value="1"/>
</dbReference>
<accession>A0ABP7U1M1</accession>
<dbReference type="Gene3D" id="3.40.1280.10">
    <property type="match status" value="1"/>
</dbReference>
<dbReference type="Pfam" id="PF04452">
    <property type="entry name" value="Methyltrans_RNA"/>
    <property type="match status" value="1"/>
</dbReference>
<dbReference type="EC" id="2.1.1.193" evidence="3 12"/>
<gene>
    <name evidence="15" type="ORF">GCM10022281_13210</name>
</gene>
<sequence length="256" mass="26790">MLRGAPGGSASAMPATPAWPPRALPRLFVEQPLADGAAVLLEGKPAHYLANVLRLGEGAEVLLFDGASGEWRAAIRGATKKRLVLEVVERTREAEVLPPLTLAFAPVKRAPLEWLVEKATELGVARLQPVVTQRTVVERMNPARLALIAVEAAEQCGRTRLPEIAESMPLAKLLSDPPAPILFADETGGRPLGEAVTPGAAACILIGPEGGFTPDERDAILAAGASGIGLGPRILRAETAALAAVSLYMASAGDWR</sequence>
<feature type="domain" description="Ribosomal RNA small subunit methyltransferase E methyltransferase" evidence="13">
    <location>
        <begin position="98"/>
        <end position="248"/>
    </location>
</feature>
<proteinExistence type="inferred from homology"/>
<dbReference type="PIRSF" id="PIRSF015601">
    <property type="entry name" value="MTase_slr0722"/>
    <property type="match status" value="1"/>
</dbReference>
<keyword evidence="16" id="KW-1185">Reference proteome</keyword>
<comment type="similarity">
    <text evidence="2 12">Belongs to the RNA methyltransferase RsmE family.</text>
</comment>
<comment type="catalytic activity">
    <reaction evidence="11 12">
        <text>uridine(1498) in 16S rRNA + S-adenosyl-L-methionine = N(3)-methyluridine(1498) in 16S rRNA + S-adenosyl-L-homocysteine + H(+)</text>
        <dbReference type="Rhea" id="RHEA:42920"/>
        <dbReference type="Rhea" id="RHEA-COMP:10283"/>
        <dbReference type="Rhea" id="RHEA-COMP:10284"/>
        <dbReference type="ChEBI" id="CHEBI:15378"/>
        <dbReference type="ChEBI" id="CHEBI:57856"/>
        <dbReference type="ChEBI" id="CHEBI:59789"/>
        <dbReference type="ChEBI" id="CHEBI:65315"/>
        <dbReference type="ChEBI" id="CHEBI:74502"/>
        <dbReference type="EC" id="2.1.1.193"/>
    </reaction>
</comment>
<evidence type="ECO:0000259" key="13">
    <source>
        <dbReference type="Pfam" id="PF04452"/>
    </source>
</evidence>
<organism evidence="15 16">
    <name type="scientific">Sphingomonas rosea</name>
    <dbReference type="NCBI Taxonomy" id="335605"/>
    <lineage>
        <taxon>Bacteria</taxon>
        <taxon>Pseudomonadati</taxon>
        <taxon>Pseudomonadota</taxon>
        <taxon>Alphaproteobacteria</taxon>
        <taxon>Sphingomonadales</taxon>
        <taxon>Sphingomonadaceae</taxon>
        <taxon>Sphingomonas</taxon>
    </lineage>
</organism>
<keyword evidence="9 12" id="KW-0949">S-adenosyl-L-methionine</keyword>
<protein>
    <recommendedName>
        <fullName evidence="4 12">Ribosomal RNA small subunit methyltransferase E</fullName>
        <ecNumber evidence="3 12">2.1.1.193</ecNumber>
    </recommendedName>
</protein>
<keyword evidence="7 12" id="KW-0489">Methyltransferase</keyword>
<comment type="function">
    <text evidence="10 12">Specifically methylates the N3 position of the uracil ring of uridine 1498 (m3U1498) in 16S rRNA. Acts on the fully assembled 30S ribosomal subunit.</text>
</comment>
<dbReference type="InterPro" id="IPR015947">
    <property type="entry name" value="PUA-like_sf"/>
</dbReference>
<evidence type="ECO:0000256" key="11">
    <source>
        <dbReference type="ARBA" id="ARBA00047944"/>
    </source>
</evidence>
<dbReference type="InterPro" id="IPR046887">
    <property type="entry name" value="RsmE_PUA-like"/>
</dbReference>
<name>A0ABP7U1M1_9SPHN</name>
<keyword evidence="5 12" id="KW-0963">Cytoplasm</keyword>
<keyword evidence="6 12" id="KW-0698">rRNA processing</keyword>
<dbReference type="InterPro" id="IPR046886">
    <property type="entry name" value="RsmE_MTase_dom"/>
</dbReference>
<evidence type="ECO:0000256" key="12">
    <source>
        <dbReference type="PIRNR" id="PIRNR015601"/>
    </source>
</evidence>
<evidence type="ECO:0000259" key="14">
    <source>
        <dbReference type="Pfam" id="PF20260"/>
    </source>
</evidence>
<evidence type="ECO:0000256" key="1">
    <source>
        <dbReference type="ARBA" id="ARBA00004496"/>
    </source>
</evidence>
<dbReference type="InterPro" id="IPR006700">
    <property type="entry name" value="RsmE"/>
</dbReference>
<comment type="caution">
    <text evidence="15">The sequence shown here is derived from an EMBL/GenBank/DDBJ whole genome shotgun (WGS) entry which is preliminary data.</text>
</comment>
<evidence type="ECO:0000256" key="8">
    <source>
        <dbReference type="ARBA" id="ARBA00022679"/>
    </source>
</evidence>
<evidence type="ECO:0000256" key="9">
    <source>
        <dbReference type="ARBA" id="ARBA00022691"/>
    </source>
</evidence>
<dbReference type="InterPro" id="IPR029026">
    <property type="entry name" value="tRNA_m1G_MTases_N"/>
</dbReference>
<dbReference type="EMBL" id="BAABBR010000001">
    <property type="protein sequence ID" value="GAA4034446.1"/>
    <property type="molecule type" value="Genomic_DNA"/>
</dbReference>
<dbReference type="SUPFAM" id="SSF88697">
    <property type="entry name" value="PUA domain-like"/>
    <property type="match status" value="1"/>
</dbReference>
<dbReference type="NCBIfam" id="NF008696">
    <property type="entry name" value="PRK11713.3-5"/>
    <property type="match status" value="1"/>
</dbReference>
<dbReference type="NCBIfam" id="TIGR00046">
    <property type="entry name" value="RsmE family RNA methyltransferase"/>
    <property type="match status" value="1"/>
</dbReference>
<evidence type="ECO:0000256" key="4">
    <source>
        <dbReference type="ARBA" id="ARBA00013673"/>
    </source>
</evidence>
<evidence type="ECO:0000256" key="3">
    <source>
        <dbReference type="ARBA" id="ARBA00012328"/>
    </source>
</evidence>
<keyword evidence="8 12" id="KW-0808">Transferase</keyword>
<evidence type="ECO:0000256" key="10">
    <source>
        <dbReference type="ARBA" id="ARBA00025699"/>
    </source>
</evidence>
<dbReference type="SUPFAM" id="SSF75217">
    <property type="entry name" value="alpha/beta knot"/>
    <property type="match status" value="1"/>
</dbReference>
<evidence type="ECO:0000256" key="5">
    <source>
        <dbReference type="ARBA" id="ARBA00022490"/>
    </source>
</evidence>
<dbReference type="PANTHER" id="PTHR30027:SF3">
    <property type="entry name" value="16S RRNA (URACIL(1498)-N(3))-METHYLTRANSFERASE"/>
    <property type="match status" value="1"/>
</dbReference>